<name>A0A0A9HQP7_ARUDO</name>
<proteinExistence type="predicted"/>
<protein>
    <submittedName>
        <fullName evidence="1">Uncharacterized protein</fullName>
    </submittedName>
</protein>
<accession>A0A0A9HQP7</accession>
<evidence type="ECO:0000313" key="1">
    <source>
        <dbReference type="EMBL" id="JAE37211.1"/>
    </source>
</evidence>
<dbReference type="EMBL" id="GBRH01160685">
    <property type="protein sequence ID" value="JAE37211.1"/>
    <property type="molecule type" value="Transcribed_RNA"/>
</dbReference>
<sequence>MANGTPPHFFKIFALTSAKL</sequence>
<reference evidence="1" key="2">
    <citation type="journal article" date="2015" name="Data Brief">
        <title>Shoot transcriptome of the giant reed, Arundo donax.</title>
        <authorList>
            <person name="Barrero R.A."/>
            <person name="Guerrero F.D."/>
            <person name="Moolhuijzen P."/>
            <person name="Goolsby J.A."/>
            <person name="Tidwell J."/>
            <person name="Bellgard S.E."/>
            <person name="Bellgard M.I."/>
        </authorList>
    </citation>
    <scope>NUCLEOTIDE SEQUENCE</scope>
    <source>
        <tissue evidence="1">Shoot tissue taken approximately 20 cm above the soil surface</tissue>
    </source>
</reference>
<reference evidence="1" key="1">
    <citation type="submission" date="2014-09" db="EMBL/GenBank/DDBJ databases">
        <authorList>
            <person name="Magalhaes I.L.F."/>
            <person name="Oliveira U."/>
            <person name="Santos F.R."/>
            <person name="Vidigal T.H.D.A."/>
            <person name="Brescovit A.D."/>
            <person name="Santos A.J."/>
        </authorList>
    </citation>
    <scope>NUCLEOTIDE SEQUENCE</scope>
    <source>
        <tissue evidence="1">Shoot tissue taken approximately 20 cm above the soil surface</tissue>
    </source>
</reference>
<dbReference type="AlphaFoldDB" id="A0A0A9HQP7"/>
<organism evidence="1">
    <name type="scientific">Arundo donax</name>
    <name type="common">Giant reed</name>
    <name type="synonym">Donax arundinaceus</name>
    <dbReference type="NCBI Taxonomy" id="35708"/>
    <lineage>
        <taxon>Eukaryota</taxon>
        <taxon>Viridiplantae</taxon>
        <taxon>Streptophyta</taxon>
        <taxon>Embryophyta</taxon>
        <taxon>Tracheophyta</taxon>
        <taxon>Spermatophyta</taxon>
        <taxon>Magnoliopsida</taxon>
        <taxon>Liliopsida</taxon>
        <taxon>Poales</taxon>
        <taxon>Poaceae</taxon>
        <taxon>PACMAD clade</taxon>
        <taxon>Arundinoideae</taxon>
        <taxon>Arundineae</taxon>
        <taxon>Arundo</taxon>
    </lineage>
</organism>